<dbReference type="GeneID" id="106989215"/>
<dbReference type="RefSeq" id="XP_053081086.1">
    <property type="nucleotide sequence ID" value="XM_053225111.1"/>
</dbReference>
<feature type="compositionally biased region" description="Low complexity" evidence="1">
    <location>
        <begin position="99"/>
        <end position="111"/>
    </location>
</feature>
<feature type="region of interest" description="Disordered" evidence="1">
    <location>
        <begin position="324"/>
        <end position="348"/>
    </location>
</feature>
<feature type="region of interest" description="Disordered" evidence="1">
    <location>
        <begin position="83"/>
        <end position="120"/>
    </location>
</feature>
<reference evidence="3" key="1">
    <citation type="submission" date="2025-08" db="UniProtKB">
        <authorList>
            <consortium name="RefSeq"/>
        </authorList>
    </citation>
    <scope>IDENTIFICATION</scope>
    <source>
        <tissue evidence="3">Blood</tissue>
    </source>
</reference>
<organism evidence="2 3">
    <name type="scientific">Acinonyx jubatus</name>
    <name type="common">Cheetah</name>
    <dbReference type="NCBI Taxonomy" id="32536"/>
    <lineage>
        <taxon>Eukaryota</taxon>
        <taxon>Metazoa</taxon>
        <taxon>Chordata</taxon>
        <taxon>Craniata</taxon>
        <taxon>Vertebrata</taxon>
        <taxon>Euteleostomi</taxon>
        <taxon>Mammalia</taxon>
        <taxon>Eutheria</taxon>
        <taxon>Laurasiatheria</taxon>
        <taxon>Carnivora</taxon>
        <taxon>Feliformia</taxon>
        <taxon>Felidae</taxon>
        <taxon>Felinae</taxon>
        <taxon>Acinonyx</taxon>
    </lineage>
</organism>
<feature type="region of interest" description="Disordered" evidence="1">
    <location>
        <begin position="360"/>
        <end position="384"/>
    </location>
</feature>
<sequence length="421" mass="45322">MQHLNWGVLGAASFEYAGLVPRPAVPGRAAEGATCYGLNLMCQVPEHEAVQAMFCRNMCRCLFPRGGGKPSLVPFSQRIAPADRPARQPLAQTAESWDGARLGPPALAAAPRETRGAHARLSPPGEWLAILARKDVQNEDYSPSRLGSVLLAMPMTDAGDLLLQAATSPVLNEVKQPQARPGIEEVTGKCLLKQFGRVSPLPPRHVSHSSRLFSHTALQAAPPHGALLAPAKLLERPVYTRCLPSSPPIFSSTHCFLTCSAPSNGSHPGRPCPWHAGRNLVGSAGEPDRRGRRSPRRSATLHPAFLPDARLASRAQRCASPLFPGSGRSRHLEFSTEETSTRDPAPSGFQIGRLGRKCPCELGGPSKGRGKNAGRGTSLSNGLRAPMTFAHPLEMSGKQNGQIFCLQSFRLSLFKFFIVWD</sequence>
<proteinExistence type="predicted"/>
<name>A0ABM3QAX5_ACIJB</name>
<keyword evidence="2" id="KW-1185">Reference proteome</keyword>
<evidence type="ECO:0000313" key="2">
    <source>
        <dbReference type="Proteomes" id="UP001652583"/>
    </source>
</evidence>
<gene>
    <name evidence="3" type="primary">LOC106989215</name>
</gene>
<evidence type="ECO:0000256" key="1">
    <source>
        <dbReference type="SAM" id="MobiDB-lite"/>
    </source>
</evidence>
<dbReference type="Proteomes" id="UP001652583">
    <property type="component" value="Chromosome B3"/>
</dbReference>
<evidence type="ECO:0000313" key="3">
    <source>
        <dbReference type="RefSeq" id="XP_053081086.1"/>
    </source>
</evidence>
<protein>
    <submittedName>
        <fullName evidence="3">Uncharacterized protein LOC106989215</fullName>
    </submittedName>
</protein>
<feature type="region of interest" description="Disordered" evidence="1">
    <location>
        <begin position="278"/>
        <end position="302"/>
    </location>
</feature>
<accession>A0ABM3QAX5</accession>